<feature type="transmembrane region" description="Helical" evidence="1">
    <location>
        <begin position="12"/>
        <end position="32"/>
    </location>
</feature>
<proteinExistence type="predicted"/>
<accession>A0A7C9AHW7</accession>
<protein>
    <submittedName>
        <fullName evidence="2">Uncharacterized protein</fullName>
    </submittedName>
</protein>
<keyword evidence="1" id="KW-1133">Transmembrane helix</keyword>
<evidence type="ECO:0000256" key="1">
    <source>
        <dbReference type="SAM" id="Phobius"/>
    </source>
</evidence>
<reference evidence="2" key="1">
    <citation type="journal article" date="2013" name="J. Plant Res.">
        <title>Effect of fungi and light on seed germination of three Opuntia species from semiarid lands of central Mexico.</title>
        <authorList>
            <person name="Delgado-Sanchez P."/>
            <person name="Jimenez-Bremont J.F."/>
            <person name="Guerrero-Gonzalez Mde L."/>
            <person name="Flores J."/>
        </authorList>
    </citation>
    <scope>NUCLEOTIDE SEQUENCE</scope>
    <source>
        <tissue evidence="2">Cladode</tissue>
    </source>
</reference>
<keyword evidence="1" id="KW-0472">Membrane</keyword>
<keyword evidence="1" id="KW-0812">Transmembrane</keyword>
<name>A0A7C9AHW7_OPUST</name>
<sequence>MPPQRPAFPVSSFGLMVANMPCVGIGPLSLLWERLSVSKAGELPKFSGMSPVKELLDRSRTAKVGIPASPRGISPESWFPLRFRVTNLSHEEILFGIFPVRRL</sequence>
<dbReference type="EMBL" id="GISG01230256">
    <property type="protein sequence ID" value="MBA4666035.1"/>
    <property type="molecule type" value="Transcribed_RNA"/>
</dbReference>
<dbReference type="AlphaFoldDB" id="A0A7C9AHW7"/>
<evidence type="ECO:0000313" key="2">
    <source>
        <dbReference type="EMBL" id="MBA4666035.1"/>
    </source>
</evidence>
<reference evidence="2" key="2">
    <citation type="submission" date="2020-07" db="EMBL/GenBank/DDBJ databases">
        <authorList>
            <person name="Vera ALvarez R."/>
            <person name="Arias-Moreno D.M."/>
            <person name="Jimenez-Jacinto V."/>
            <person name="Jimenez-Bremont J.F."/>
            <person name="Swaminathan K."/>
            <person name="Moose S.P."/>
            <person name="Guerrero-Gonzalez M.L."/>
            <person name="Marino-Ramirez L."/>
            <person name="Landsman D."/>
            <person name="Rodriguez-Kessler M."/>
            <person name="Delgado-Sanchez P."/>
        </authorList>
    </citation>
    <scope>NUCLEOTIDE SEQUENCE</scope>
    <source>
        <tissue evidence="2">Cladode</tissue>
    </source>
</reference>
<organism evidence="2">
    <name type="scientific">Opuntia streptacantha</name>
    <name type="common">Prickly pear cactus</name>
    <name type="synonym">Opuntia cardona</name>
    <dbReference type="NCBI Taxonomy" id="393608"/>
    <lineage>
        <taxon>Eukaryota</taxon>
        <taxon>Viridiplantae</taxon>
        <taxon>Streptophyta</taxon>
        <taxon>Embryophyta</taxon>
        <taxon>Tracheophyta</taxon>
        <taxon>Spermatophyta</taxon>
        <taxon>Magnoliopsida</taxon>
        <taxon>eudicotyledons</taxon>
        <taxon>Gunneridae</taxon>
        <taxon>Pentapetalae</taxon>
        <taxon>Caryophyllales</taxon>
        <taxon>Cactineae</taxon>
        <taxon>Cactaceae</taxon>
        <taxon>Opuntioideae</taxon>
        <taxon>Opuntia</taxon>
    </lineage>
</organism>